<keyword evidence="5 6" id="KW-0472">Membrane</keyword>
<feature type="transmembrane region" description="Helical" evidence="6">
    <location>
        <begin position="93"/>
        <end position="114"/>
    </location>
</feature>
<feature type="transmembrane region" description="Helical" evidence="6">
    <location>
        <begin position="264"/>
        <end position="280"/>
    </location>
</feature>
<evidence type="ECO:0000256" key="4">
    <source>
        <dbReference type="ARBA" id="ARBA00022989"/>
    </source>
</evidence>
<dbReference type="EMBL" id="UNOZ01000017">
    <property type="protein sequence ID" value="SYX90263.1"/>
    <property type="molecule type" value="Genomic_DNA"/>
</dbReference>
<feature type="transmembrane region" description="Helical" evidence="6">
    <location>
        <begin position="119"/>
        <end position="137"/>
    </location>
</feature>
<dbReference type="PANTHER" id="PTHR32322">
    <property type="entry name" value="INNER MEMBRANE TRANSPORTER"/>
    <property type="match status" value="1"/>
</dbReference>
<evidence type="ECO:0000256" key="1">
    <source>
        <dbReference type="ARBA" id="ARBA00004651"/>
    </source>
</evidence>
<keyword evidence="2" id="KW-1003">Cell membrane</keyword>
<dbReference type="InterPro" id="IPR000620">
    <property type="entry name" value="EamA_dom"/>
</dbReference>
<feature type="transmembrane region" description="Helical" evidence="6">
    <location>
        <begin position="209"/>
        <end position="227"/>
    </location>
</feature>
<feature type="domain" description="EamA" evidence="7">
    <location>
        <begin position="14"/>
        <end position="136"/>
    </location>
</feature>
<reference evidence="9" key="1">
    <citation type="submission" date="2018-08" db="EMBL/GenBank/DDBJ databases">
        <authorList>
            <person name="Blom J."/>
        </authorList>
    </citation>
    <scope>NUCLEOTIDE SEQUENCE [LARGE SCALE GENOMIC DNA]</scope>
    <source>
        <strain evidence="9">CCOS 865</strain>
    </source>
</reference>
<keyword evidence="3 6" id="KW-0812">Transmembrane</keyword>
<evidence type="ECO:0000259" key="7">
    <source>
        <dbReference type="Pfam" id="PF00892"/>
    </source>
</evidence>
<organism evidence="8 9">
    <name type="scientific">Pseudomonas reidholzensis</name>
    <dbReference type="NCBI Taxonomy" id="1785162"/>
    <lineage>
        <taxon>Bacteria</taxon>
        <taxon>Pseudomonadati</taxon>
        <taxon>Pseudomonadota</taxon>
        <taxon>Gammaproteobacteria</taxon>
        <taxon>Pseudomonadales</taxon>
        <taxon>Pseudomonadaceae</taxon>
        <taxon>Pseudomonas</taxon>
    </lineage>
</organism>
<feature type="transmembrane region" description="Helical" evidence="6">
    <location>
        <begin position="239"/>
        <end position="258"/>
    </location>
</feature>
<dbReference type="GO" id="GO:0005886">
    <property type="term" value="C:plasma membrane"/>
    <property type="evidence" value="ECO:0007669"/>
    <property type="project" value="UniProtKB-SubCell"/>
</dbReference>
<dbReference type="SUPFAM" id="SSF103481">
    <property type="entry name" value="Multidrug resistance efflux transporter EmrE"/>
    <property type="match status" value="2"/>
</dbReference>
<feature type="transmembrane region" description="Helical" evidence="6">
    <location>
        <begin position="180"/>
        <end position="197"/>
    </location>
</feature>
<feature type="domain" description="EamA" evidence="7">
    <location>
        <begin position="150"/>
        <end position="279"/>
    </location>
</feature>
<keyword evidence="9" id="KW-1185">Reference proteome</keyword>
<evidence type="ECO:0000313" key="9">
    <source>
        <dbReference type="Proteomes" id="UP000263595"/>
    </source>
</evidence>
<feature type="transmembrane region" description="Helical" evidence="6">
    <location>
        <begin position="12"/>
        <end position="32"/>
    </location>
</feature>
<dbReference type="InterPro" id="IPR037185">
    <property type="entry name" value="EmrE-like"/>
</dbReference>
<dbReference type="InterPro" id="IPR050638">
    <property type="entry name" value="AA-Vitamin_Transporters"/>
</dbReference>
<dbReference type="RefSeq" id="WP_119141321.1">
    <property type="nucleotide sequence ID" value="NZ_CBCSFL010000017.1"/>
</dbReference>
<dbReference type="Pfam" id="PF00892">
    <property type="entry name" value="EamA"/>
    <property type="match status" value="2"/>
</dbReference>
<evidence type="ECO:0000313" key="8">
    <source>
        <dbReference type="EMBL" id="SYX90263.1"/>
    </source>
</evidence>
<comment type="subcellular location">
    <subcellularLocation>
        <location evidence="1">Cell membrane</location>
        <topology evidence="1">Multi-pass membrane protein</topology>
    </subcellularLocation>
</comment>
<evidence type="ECO:0000256" key="5">
    <source>
        <dbReference type="ARBA" id="ARBA00023136"/>
    </source>
</evidence>
<keyword evidence="4 6" id="KW-1133">Transmembrane helix</keyword>
<dbReference type="AlphaFoldDB" id="A0A383RTZ3"/>
<evidence type="ECO:0000256" key="6">
    <source>
        <dbReference type="SAM" id="Phobius"/>
    </source>
</evidence>
<proteinExistence type="predicted"/>
<evidence type="ECO:0000256" key="3">
    <source>
        <dbReference type="ARBA" id="ARBA00022692"/>
    </source>
</evidence>
<dbReference type="Proteomes" id="UP000263595">
    <property type="component" value="Unassembled WGS sequence"/>
</dbReference>
<feature type="transmembrane region" description="Helical" evidence="6">
    <location>
        <begin position="149"/>
        <end position="168"/>
    </location>
</feature>
<feature type="transmembrane region" description="Helical" evidence="6">
    <location>
        <begin position="38"/>
        <end position="56"/>
    </location>
</feature>
<dbReference type="OrthoDB" id="7065924at2"/>
<name>A0A383RTZ3_9PSED</name>
<gene>
    <name evidence="8" type="primary">yddG</name>
    <name evidence="8" type="ORF">CCOS865_02529</name>
</gene>
<protein>
    <submittedName>
        <fullName evidence="8">Aromatic amino acid exporter YddG</fullName>
    </submittedName>
</protein>
<accession>A0A383RTZ3</accession>
<dbReference type="PANTHER" id="PTHR32322:SF18">
    <property type="entry name" value="S-ADENOSYLMETHIONINE_S-ADENOSYLHOMOCYSTEINE TRANSPORTER"/>
    <property type="match status" value="1"/>
</dbReference>
<evidence type="ECO:0000256" key="2">
    <source>
        <dbReference type="ARBA" id="ARBA00022475"/>
    </source>
</evidence>
<feature type="transmembrane region" description="Helical" evidence="6">
    <location>
        <begin position="68"/>
        <end position="87"/>
    </location>
</feature>
<sequence length="283" mass="30529">MSTVETLTAKSNSAMIPAALAVIIWSTLAVSVTFCSDVSPMFITGAALFIGGLIGLPWIKLWRMPRRLFVLGTFCMLAYHVIYFYALQLADPIGVSLLHYLWPVLIVVMAPLFVANGTLTVKSLLAGAIGFAGAIISCNPDHAVGAGSWLGYFLAFVSAILWAVYSLLAKQYPNVKSASVGLFCIVSGAVCLALYRASADWPSLTTSELWAILYMGIGPMGGAFYVWDHAMKKACHERVAVLSYATPVLSTAFLALYLQVGMQWYIWVGAALVVCSMVMSRKA</sequence>